<dbReference type="Proteomes" id="UP000601223">
    <property type="component" value="Unassembled WGS sequence"/>
</dbReference>
<organism evidence="1 2">
    <name type="scientific">Catellatospora bangladeshensis</name>
    <dbReference type="NCBI Taxonomy" id="310355"/>
    <lineage>
        <taxon>Bacteria</taxon>
        <taxon>Bacillati</taxon>
        <taxon>Actinomycetota</taxon>
        <taxon>Actinomycetes</taxon>
        <taxon>Micromonosporales</taxon>
        <taxon>Micromonosporaceae</taxon>
        <taxon>Catellatospora</taxon>
    </lineage>
</organism>
<proteinExistence type="predicted"/>
<protein>
    <submittedName>
        <fullName evidence="1">Uncharacterized protein</fullName>
    </submittedName>
</protein>
<dbReference type="EMBL" id="BONF01000009">
    <property type="protein sequence ID" value="GIF80257.1"/>
    <property type="molecule type" value="Genomic_DNA"/>
</dbReference>
<sequence length="43" mass="4340">MSPIAAILTALLTALLAVGLCLLARELIGGLSDLGGEVPHSLR</sequence>
<evidence type="ECO:0000313" key="1">
    <source>
        <dbReference type="EMBL" id="GIF80257.1"/>
    </source>
</evidence>
<gene>
    <name evidence="1" type="ORF">Cba03nite_16060</name>
</gene>
<dbReference type="AlphaFoldDB" id="A0A8J3JGV2"/>
<accession>A0A8J3JGV2</accession>
<reference evidence="1 2" key="1">
    <citation type="submission" date="2021-01" db="EMBL/GenBank/DDBJ databases">
        <title>Whole genome shotgun sequence of Catellatospora bangladeshensis NBRC 107357.</title>
        <authorList>
            <person name="Komaki H."/>
            <person name="Tamura T."/>
        </authorList>
    </citation>
    <scope>NUCLEOTIDE SEQUENCE [LARGE SCALE GENOMIC DNA]</scope>
    <source>
        <strain evidence="1 2">NBRC 107357</strain>
    </source>
</reference>
<name>A0A8J3JGV2_9ACTN</name>
<keyword evidence="2" id="KW-1185">Reference proteome</keyword>
<evidence type="ECO:0000313" key="2">
    <source>
        <dbReference type="Proteomes" id="UP000601223"/>
    </source>
</evidence>
<comment type="caution">
    <text evidence="1">The sequence shown here is derived from an EMBL/GenBank/DDBJ whole genome shotgun (WGS) entry which is preliminary data.</text>
</comment>